<dbReference type="AlphaFoldDB" id="A0A133V647"/>
<dbReference type="EMBL" id="LHXY01000021">
    <property type="protein sequence ID" value="KXB01924.1"/>
    <property type="molecule type" value="Genomic_DNA"/>
</dbReference>
<dbReference type="Proteomes" id="UP000070035">
    <property type="component" value="Unassembled WGS sequence"/>
</dbReference>
<organism evidence="1 2">
    <name type="scientific">candidate division MSBL1 archaeon SCGC-AAA261F17</name>
    <dbReference type="NCBI Taxonomy" id="1698274"/>
    <lineage>
        <taxon>Archaea</taxon>
        <taxon>Methanobacteriati</taxon>
        <taxon>Methanobacteriota</taxon>
        <taxon>candidate division MSBL1</taxon>
    </lineage>
</organism>
<evidence type="ECO:0000313" key="1">
    <source>
        <dbReference type="EMBL" id="KXB01924.1"/>
    </source>
</evidence>
<protein>
    <submittedName>
        <fullName evidence="1">Uncharacterized protein</fullName>
    </submittedName>
</protein>
<gene>
    <name evidence="1" type="ORF">AKJ44_01900</name>
</gene>
<proteinExistence type="predicted"/>
<name>A0A133V647_9EURY</name>
<sequence>MVSGLKDVTKEELEELYWGQNLTLSQIGDMFSVTYPTVIYWMEKRGVRRKGVRKYKTKVFNGDELEKAYLMGLRLGGSKCSAVSKTDPGQNFNQPS</sequence>
<keyword evidence="2" id="KW-1185">Reference proteome</keyword>
<evidence type="ECO:0000313" key="2">
    <source>
        <dbReference type="Proteomes" id="UP000070035"/>
    </source>
</evidence>
<accession>A0A133V647</accession>
<reference evidence="1 2" key="1">
    <citation type="journal article" date="2016" name="Sci. Rep.">
        <title>Metabolic traits of an uncultured archaeal lineage -MSBL1- from brine pools of the Red Sea.</title>
        <authorList>
            <person name="Mwirichia R."/>
            <person name="Alam I."/>
            <person name="Rashid M."/>
            <person name="Vinu M."/>
            <person name="Ba-Alawi W."/>
            <person name="Anthony Kamau A."/>
            <person name="Kamanda Ngugi D."/>
            <person name="Goker M."/>
            <person name="Klenk H.P."/>
            <person name="Bajic V."/>
            <person name="Stingl U."/>
        </authorList>
    </citation>
    <scope>NUCLEOTIDE SEQUENCE [LARGE SCALE GENOMIC DNA]</scope>
    <source>
        <strain evidence="1">SCGC-AAA261F17</strain>
    </source>
</reference>
<comment type="caution">
    <text evidence="1">The sequence shown here is derived from an EMBL/GenBank/DDBJ whole genome shotgun (WGS) entry which is preliminary data.</text>
</comment>